<dbReference type="RefSeq" id="XP_001805256.1">
    <property type="nucleotide sequence ID" value="XM_001805204.1"/>
</dbReference>
<organism evidence="1 2">
    <name type="scientific">Phaeosphaeria nodorum (strain SN15 / ATCC MYA-4574 / FGSC 10173)</name>
    <name type="common">Glume blotch fungus</name>
    <name type="synonym">Parastagonospora nodorum</name>
    <dbReference type="NCBI Taxonomy" id="321614"/>
    <lineage>
        <taxon>Eukaryota</taxon>
        <taxon>Fungi</taxon>
        <taxon>Dikarya</taxon>
        <taxon>Ascomycota</taxon>
        <taxon>Pezizomycotina</taxon>
        <taxon>Dothideomycetes</taxon>
        <taxon>Pleosporomycetidae</taxon>
        <taxon>Pleosporales</taxon>
        <taxon>Pleosporineae</taxon>
        <taxon>Phaeosphaeriaceae</taxon>
        <taxon>Parastagonospora</taxon>
    </lineage>
</organism>
<dbReference type="InParanoid" id="Q0TZS5"/>
<dbReference type="AlphaFoldDB" id="Q0TZS5"/>
<dbReference type="GeneID" id="5982184"/>
<protein>
    <submittedName>
        <fullName evidence="1">Uncharacterized protein</fullName>
    </submittedName>
</protein>
<reference evidence="2" key="1">
    <citation type="journal article" date="2007" name="Plant Cell">
        <title>Dothideomycete-plant interactions illuminated by genome sequencing and EST analysis of the wheat pathogen Stagonospora nodorum.</title>
        <authorList>
            <person name="Hane J.K."/>
            <person name="Lowe R.G."/>
            <person name="Solomon P.S."/>
            <person name="Tan K.C."/>
            <person name="Schoch C.L."/>
            <person name="Spatafora J.W."/>
            <person name="Crous P.W."/>
            <person name="Kodira C."/>
            <person name="Birren B.W."/>
            <person name="Galagan J.E."/>
            <person name="Torriani S.F."/>
            <person name="McDonald B.A."/>
            <person name="Oliver R.P."/>
        </authorList>
    </citation>
    <scope>NUCLEOTIDE SEQUENCE [LARGE SCALE GENOMIC DNA]</scope>
    <source>
        <strain evidence="2">SN15 / ATCC MYA-4574 / FGSC 10173</strain>
    </source>
</reference>
<name>Q0TZS5_PHANO</name>
<evidence type="ECO:0000313" key="1">
    <source>
        <dbReference type="EMBL" id="EAT77635.1"/>
    </source>
</evidence>
<evidence type="ECO:0000313" key="2">
    <source>
        <dbReference type="Proteomes" id="UP000001055"/>
    </source>
</evidence>
<dbReference type="Proteomes" id="UP000001055">
    <property type="component" value="Unassembled WGS sequence"/>
</dbReference>
<sequence>MGKKKAFKPKPPPPCSRMYLSLHENVAAVLSEHSITARFHNNENGEGATRSFPTNIFGRFTCDNKGCSGGVWISGKIATLIRQYPNDGYNAIKFWFPHSFIRNLPIDQRHESDRLELPVRIDENDPLLRTRPPPPQTVFLNISTKIALGNDSHFFEAVIMRELCFSFKPEPVRVPLQPLNLQSLDQRRSLP</sequence>
<dbReference type="KEGG" id="pno:SNOG_15092"/>
<gene>
    <name evidence="1" type="ORF">SNOG_15092</name>
</gene>
<proteinExistence type="predicted"/>
<dbReference type="EMBL" id="CH445359">
    <property type="protein sequence ID" value="EAT77635.1"/>
    <property type="molecule type" value="Genomic_DNA"/>
</dbReference>
<accession>Q0TZS5</accession>